<reference evidence="1" key="1">
    <citation type="journal article" date="2014" name="Front. Microbiol.">
        <title>High frequency of phylogenetically diverse reductive dehalogenase-homologous genes in deep subseafloor sedimentary metagenomes.</title>
        <authorList>
            <person name="Kawai M."/>
            <person name="Futagami T."/>
            <person name="Toyoda A."/>
            <person name="Takaki Y."/>
            <person name="Nishi S."/>
            <person name="Hori S."/>
            <person name="Arai W."/>
            <person name="Tsubouchi T."/>
            <person name="Morono Y."/>
            <person name="Uchiyama I."/>
            <person name="Ito T."/>
            <person name="Fujiyama A."/>
            <person name="Inagaki F."/>
            <person name="Takami H."/>
        </authorList>
    </citation>
    <scope>NUCLEOTIDE SEQUENCE</scope>
    <source>
        <strain evidence="1">Expedition CK06-06</strain>
    </source>
</reference>
<accession>X1LP64</accession>
<dbReference type="EMBL" id="BARV01022536">
    <property type="protein sequence ID" value="GAI21142.1"/>
    <property type="molecule type" value="Genomic_DNA"/>
</dbReference>
<dbReference type="AlphaFoldDB" id="X1LP64"/>
<comment type="caution">
    <text evidence="1">The sequence shown here is derived from an EMBL/GenBank/DDBJ whole genome shotgun (WGS) entry which is preliminary data.</text>
</comment>
<dbReference type="GO" id="GO:0043107">
    <property type="term" value="P:type IV pilus-dependent motility"/>
    <property type="evidence" value="ECO:0007669"/>
    <property type="project" value="InterPro"/>
</dbReference>
<dbReference type="InterPro" id="IPR007445">
    <property type="entry name" value="PilO"/>
</dbReference>
<evidence type="ECO:0008006" key="2">
    <source>
        <dbReference type="Google" id="ProtNLM"/>
    </source>
</evidence>
<name>X1LP64_9ZZZZ</name>
<sequence length="149" mass="17375">MPEYRALNYLKQKIFKKDFELRSYEKHFQELQGILDEIKEKEESFLKIESALPKDSSSTELLNLFQKTASRSGLILERVSPGSTPSTEEEKIKTRKINLFLKGDYSDFKNFLSIIERSTRLIEVDNISFSYSEGKKLFSFNIITGVHSY</sequence>
<dbReference type="Gene3D" id="3.30.70.60">
    <property type="match status" value="1"/>
</dbReference>
<dbReference type="InterPro" id="IPR014717">
    <property type="entry name" value="Transl_elong_EF1B/ribsomal_bS6"/>
</dbReference>
<dbReference type="Pfam" id="PF04350">
    <property type="entry name" value="PilO"/>
    <property type="match status" value="1"/>
</dbReference>
<dbReference type="GO" id="GO:0043683">
    <property type="term" value="P:type IV pilus assembly"/>
    <property type="evidence" value="ECO:0007669"/>
    <property type="project" value="InterPro"/>
</dbReference>
<protein>
    <recommendedName>
        <fullName evidence="2">Pilus assembly protein PilO</fullName>
    </recommendedName>
</protein>
<evidence type="ECO:0000313" key="1">
    <source>
        <dbReference type="EMBL" id="GAI21142.1"/>
    </source>
</evidence>
<proteinExistence type="predicted"/>
<organism evidence="1">
    <name type="scientific">marine sediment metagenome</name>
    <dbReference type="NCBI Taxonomy" id="412755"/>
    <lineage>
        <taxon>unclassified sequences</taxon>
        <taxon>metagenomes</taxon>
        <taxon>ecological metagenomes</taxon>
    </lineage>
</organism>
<gene>
    <name evidence="1" type="ORF">S06H3_37136</name>
</gene>